<evidence type="ECO:0000313" key="3">
    <source>
        <dbReference type="Proteomes" id="UP001500016"/>
    </source>
</evidence>
<feature type="transmembrane region" description="Helical" evidence="1">
    <location>
        <begin position="50"/>
        <end position="73"/>
    </location>
</feature>
<gene>
    <name evidence="2" type="ORF">GCM10009801_44070</name>
</gene>
<dbReference type="RefSeq" id="WP_344530759.1">
    <property type="nucleotide sequence ID" value="NZ_BAAAPE010000011.1"/>
</dbReference>
<name>A0ABN2W4Z3_9ACTN</name>
<keyword evidence="3" id="KW-1185">Reference proteome</keyword>
<reference evidence="2 3" key="1">
    <citation type="journal article" date="2019" name="Int. J. Syst. Evol. Microbiol.">
        <title>The Global Catalogue of Microorganisms (GCM) 10K type strain sequencing project: providing services to taxonomists for standard genome sequencing and annotation.</title>
        <authorList>
            <consortium name="The Broad Institute Genomics Platform"/>
            <consortium name="The Broad Institute Genome Sequencing Center for Infectious Disease"/>
            <person name="Wu L."/>
            <person name="Ma J."/>
        </authorList>
    </citation>
    <scope>NUCLEOTIDE SEQUENCE [LARGE SCALE GENOMIC DNA]</scope>
    <source>
        <strain evidence="2 3">JCM 15478</strain>
    </source>
</reference>
<sequence>MRTFAEAALAFPTVCFSAALAVVVVFWLLVAVGAAEGEGPGGWVWGGVPLTVGFSFLAAFAWFLSLAAMALLAPLGLSGTPGRLAGSAVLVTAPLLGWRAARALLRPLAALFPDEPPPSRADFVGLTCVIRTGRVDAGFGQAEVRSRDGSTALVQVRQYGDEALALGDTGLLYAYEADGEFFWVARFDDALPGA</sequence>
<protein>
    <recommendedName>
        <fullName evidence="4">DUF1449 family protein</fullName>
    </recommendedName>
</protein>
<evidence type="ECO:0008006" key="4">
    <source>
        <dbReference type="Google" id="ProtNLM"/>
    </source>
</evidence>
<comment type="caution">
    <text evidence="2">The sequence shown here is derived from an EMBL/GenBank/DDBJ whole genome shotgun (WGS) entry which is preliminary data.</text>
</comment>
<keyword evidence="1" id="KW-1133">Transmembrane helix</keyword>
<dbReference type="EMBL" id="BAAAPE010000011">
    <property type="protein sequence ID" value="GAA2083553.1"/>
    <property type="molecule type" value="Genomic_DNA"/>
</dbReference>
<feature type="transmembrane region" description="Helical" evidence="1">
    <location>
        <begin position="7"/>
        <end position="30"/>
    </location>
</feature>
<keyword evidence="1" id="KW-0812">Transmembrane</keyword>
<evidence type="ECO:0000256" key="1">
    <source>
        <dbReference type="SAM" id="Phobius"/>
    </source>
</evidence>
<evidence type="ECO:0000313" key="2">
    <source>
        <dbReference type="EMBL" id="GAA2083553.1"/>
    </source>
</evidence>
<keyword evidence="1" id="KW-0472">Membrane</keyword>
<proteinExistence type="predicted"/>
<dbReference type="Proteomes" id="UP001500016">
    <property type="component" value="Unassembled WGS sequence"/>
</dbReference>
<organism evidence="2 3">
    <name type="scientific">Streptomyces albiaxialis</name>
    <dbReference type="NCBI Taxonomy" id="329523"/>
    <lineage>
        <taxon>Bacteria</taxon>
        <taxon>Bacillati</taxon>
        <taxon>Actinomycetota</taxon>
        <taxon>Actinomycetes</taxon>
        <taxon>Kitasatosporales</taxon>
        <taxon>Streptomycetaceae</taxon>
        <taxon>Streptomyces</taxon>
    </lineage>
</organism>
<accession>A0ABN2W4Z3</accession>